<proteinExistence type="predicted"/>
<name>A0A645G2N4_9ZZZZ</name>
<dbReference type="PROSITE" id="PS50005">
    <property type="entry name" value="TPR"/>
    <property type="match status" value="1"/>
</dbReference>
<evidence type="ECO:0000313" key="1">
    <source>
        <dbReference type="EMBL" id="MPN18394.1"/>
    </source>
</evidence>
<gene>
    <name evidence="1" type="ORF">SDC9_165754</name>
</gene>
<comment type="caution">
    <text evidence="1">The sequence shown here is derived from an EMBL/GenBank/DDBJ whole genome shotgun (WGS) entry which is preliminary data.</text>
</comment>
<dbReference type="EMBL" id="VSSQ01065710">
    <property type="protein sequence ID" value="MPN18394.1"/>
    <property type="molecule type" value="Genomic_DNA"/>
</dbReference>
<dbReference type="InterPro" id="IPR011990">
    <property type="entry name" value="TPR-like_helical_dom_sf"/>
</dbReference>
<reference evidence="1" key="1">
    <citation type="submission" date="2019-08" db="EMBL/GenBank/DDBJ databases">
        <authorList>
            <person name="Kucharzyk K."/>
            <person name="Murdoch R.W."/>
            <person name="Higgins S."/>
            <person name="Loffler F."/>
        </authorList>
    </citation>
    <scope>NUCLEOTIDE SEQUENCE</scope>
</reference>
<sequence>MKRDEEAAAVYESMLNLNSKNAQTWFSLLQVYFAKQEYDKVISIADRAIEATEDNLIFHFYKGVTYELMESFPKALTTHKNTLTLFK</sequence>
<evidence type="ECO:0008006" key="2">
    <source>
        <dbReference type="Google" id="ProtNLM"/>
    </source>
</evidence>
<organism evidence="1">
    <name type="scientific">bioreactor metagenome</name>
    <dbReference type="NCBI Taxonomy" id="1076179"/>
    <lineage>
        <taxon>unclassified sequences</taxon>
        <taxon>metagenomes</taxon>
        <taxon>ecological metagenomes</taxon>
    </lineage>
</organism>
<dbReference type="Gene3D" id="1.25.40.10">
    <property type="entry name" value="Tetratricopeptide repeat domain"/>
    <property type="match status" value="1"/>
</dbReference>
<dbReference type="AlphaFoldDB" id="A0A645G2N4"/>
<dbReference type="InterPro" id="IPR019734">
    <property type="entry name" value="TPR_rpt"/>
</dbReference>
<protein>
    <recommendedName>
        <fullName evidence="2">Lipopolysaccharide assembly protein B</fullName>
    </recommendedName>
</protein>
<accession>A0A645G2N4</accession>
<dbReference type="SUPFAM" id="SSF48452">
    <property type="entry name" value="TPR-like"/>
    <property type="match status" value="1"/>
</dbReference>